<name>A0A059C4B7_EUCGR</name>
<protein>
    <submittedName>
        <fullName evidence="1">Uncharacterized protein</fullName>
    </submittedName>
</protein>
<evidence type="ECO:0000313" key="1">
    <source>
        <dbReference type="EMBL" id="KCW73079.1"/>
    </source>
</evidence>
<dbReference type="Gramene" id="KCW73079">
    <property type="protein sequence ID" value="KCW73079"/>
    <property type="gene ID" value="EUGRSUZ_E01521"/>
</dbReference>
<dbReference type="EMBL" id="KK198757">
    <property type="protein sequence ID" value="KCW73079.1"/>
    <property type="molecule type" value="Genomic_DNA"/>
</dbReference>
<dbReference type="InParanoid" id="A0A059C4B7"/>
<sequence>MGGFDRSSDLLVVQKVKLHTRSGVPVHLCCFINHFTYNSRCIFDFRVIKGDFPLMDEVMLQIQTCELSKLKLQPKTPHDM</sequence>
<reference evidence="1" key="1">
    <citation type="submission" date="2013-07" db="EMBL/GenBank/DDBJ databases">
        <title>The genome of Eucalyptus grandis.</title>
        <authorList>
            <person name="Schmutz J."/>
            <person name="Hayes R."/>
            <person name="Myburg A."/>
            <person name="Tuskan G."/>
            <person name="Grattapaglia D."/>
            <person name="Rokhsar D.S."/>
        </authorList>
    </citation>
    <scope>NUCLEOTIDE SEQUENCE</scope>
    <source>
        <tissue evidence="1">Leaf extractions</tissue>
    </source>
</reference>
<dbReference type="AlphaFoldDB" id="A0A059C4B7"/>
<gene>
    <name evidence="1" type="ORF">EUGRSUZ_E01521</name>
</gene>
<organism evidence="1">
    <name type="scientific">Eucalyptus grandis</name>
    <name type="common">Flooded gum</name>
    <dbReference type="NCBI Taxonomy" id="71139"/>
    <lineage>
        <taxon>Eukaryota</taxon>
        <taxon>Viridiplantae</taxon>
        <taxon>Streptophyta</taxon>
        <taxon>Embryophyta</taxon>
        <taxon>Tracheophyta</taxon>
        <taxon>Spermatophyta</taxon>
        <taxon>Magnoliopsida</taxon>
        <taxon>eudicotyledons</taxon>
        <taxon>Gunneridae</taxon>
        <taxon>Pentapetalae</taxon>
        <taxon>rosids</taxon>
        <taxon>malvids</taxon>
        <taxon>Myrtales</taxon>
        <taxon>Myrtaceae</taxon>
        <taxon>Myrtoideae</taxon>
        <taxon>Eucalypteae</taxon>
        <taxon>Eucalyptus</taxon>
    </lineage>
</organism>
<proteinExistence type="predicted"/>
<accession>A0A059C4B7</accession>